<feature type="transmembrane region" description="Helical" evidence="1">
    <location>
        <begin position="25"/>
        <end position="42"/>
    </location>
</feature>
<dbReference type="AlphaFoldDB" id="A0A2P8F7U1"/>
<proteinExistence type="predicted"/>
<accession>A0A2P8F7U1</accession>
<feature type="transmembrane region" description="Helical" evidence="1">
    <location>
        <begin position="72"/>
        <end position="88"/>
    </location>
</feature>
<protein>
    <submittedName>
        <fullName evidence="2">Uncharacterized protein</fullName>
    </submittedName>
</protein>
<keyword evidence="1" id="KW-0812">Transmembrane</keyword>
<keyword evidence="1" id="KW-0472">Membrane</keyword>
<evidence type="ECO:0000313" key="3">
    <source>
        <dbReference type="Proteomes" id="UP000240418"/>
    </source>
</evidence>
<name>A0A2P8F7U1_9RHOB</name>
<reference evidence="2 3" key="1">
    <citation type="submission" date="2018-03" db="EMBL/GenBank/DDBJ databases">
        <title>Genomic Encyclopedia of Archaeal and Bacterial Type Strains, Phase II (KMG-II): from individual species to whole genera.</title>
        <authorList>
            <person name="Goeker M."/>
        </authorList>
    </citation>
    <scope>NUCLEOTIDE SEQUENCE [LARGE SCALE GENOMIC DNA]</scope>
    <source>
        <strain evidence="2 3">DSM 100673</strain>
    </source>
</reference>
<evidence type="ECO:0000256" key="1">
    <source>
        <dbReference type="SAM" id="Phobius"/>
    </source>
</evidence>
<evidence type="ECO:0000313" key="2">
    <source>
        <dbReference type="EMBL" id="PSL17791.1"/>
    </source>
</evidence>
<feature type="transmembrane region" description="Helical" evidence="1">
    <location>
        <begin position="100"/>
        <end position="120"/>
    </location>
</feature>
<keyword evidence="1" id="KW-1133">Transmembrane helix</keyword>
<dbReference type="Proteomes" id="UP000240418">
    <property type="component" value="Unassembled WGS sequence"/>
</dbReference>
<keyword evidence="3" id="KW-1185">Reference proteome</keyword>
<dbReference type="OrthoDB" id="7859631at2"/>
<dbReference type="EMBL" id="PYGJ01000014">
    <property type="protein sequence ID" value="PSL17791.1"/>
    <property type="molecule type" value="Genomic_DNA"/>
</dbReference>
<comment type="caution">
    <text evidence="2">The sequence shown here is derived from an EMBL/GenBank/DDBJ whole genome shotgun (WGS) entry which is preliminary data.</text>
</comment>
<organism evidence="2 3">
    <name type="scientific">Shimia abyssi</name>
    <dbReference type="NCBI Taxonomy" id="1662395"/>
    <lineage>
        <taxon>Bacteria</taxon>
        <taxon>Pseudomonadati</taxon>
        <taxon>Pseudomonadota</taxon>
        <taxon>Alphaproteobacteria</taxon>
        <taxon>Rhodobacterales</taxon>
        <taxon>Roseobacteraceae</taxon>
    </lineage>
</organism>
<sequence>MMDFVTNVLKIFGIVFLRFRPVPRIWNVWLVGVNLMCLYFIGHLEAQVVLGTTLLSVVVQAMIYGQFGFTRVLGIGHLLWIPMFAWLATRWDSIAAHPDLFVWIAVLAVTNTVSFVIDIADVTRFVNGERTPHYSWARDSAA</sequence>
<dbReference type="RefSeq" id="WP_106609665.1">
    <property type="nucleotide sequence ID" value="NZ_PYGJ01000014.1"/>
</dbReference>
<gene>
    <name evidence="2" type="ORF">CLV88_1141</name>
</gene>